<name>A0AAE9ZXH4_9BACT</name>
<dbReference type="InterPro" id="IPR041827">
    <property type="entry name" value="CpdB_N"/>
</dbReference>
<dbReference type="PANTHER" id="PTHR11575">
    <property type="entry name" value="5'-NUCLEOTIDASE-RELATED"/>
    <property type="match status" value="1"/>
</dbReference>
<organism evidence="8 9">
    <name type="scientific">Synoicihabitans lomoniglobus</name>
    <dbReference type="NCBI Taxonomy" id="2909285"/>
    <lineage>
        <taxon>Bacteria</taxon>
        <taxon>Pseudomonadati</taxon>
        <taxon>Verrucomicrobiota</taxon>
        <taxon>Opitutia</taxon>
        <taxon>Opitutales</taxon>
        <taxon>Opitutaceae</taxon>
        <taxon>Synoicihabitans</taxon>
    </lineage>
</organism>
<evidence type="ECO:0000256" key="1">
    <source>
        <dbReference type="ARBA" id="ARBA00006654"/>
    </source>
</evidence>
<feature type="signal peptide" evidence="5">
    <location>
        <begin position="1"/>
        <end position="22"/>
    </location>
</feature>
<gene>
    <name evidence="8" type="ORF">PXH66_00475</name>
</gene>
<dbReference type="InterPro" id="IPR006179">
    <property type="entry name" value="5_nucleotidase/apyrase"/>
</dbReference>
<dbReference type="InterPro" id="IPR036907">
    <property type="entry name" value="5'-Nucleotdase_C_sf"/>
</dbReference>
<dbReference type="GO" id="GO:0000166">
    <property type="term" value="F:nucleotide binding"/>
    <property type="evidence" value="ECO:0007669"/>
    <property type="project" value="UniProtKB-KW"/>
</dbReference>
<dbReference type="InterPro" id="IPR008334">
    <property type="entry name" value="5'-Nucleotdase_C"/>
</dbReference>
<reference evidence="8" key="1">
    <citation type="submission" date="2023-03" db="EMBL/GenBank/DDBJ databases">
        <title>Lomoglobus Profundus gen. nov., sp. nov., a novel member of the phylum Verrucomicrobia, isolated from deep-marine sediment of South China Sea.</title>
        <authorList>
            <person name="Ahmad T."/>
            <person name="Ishaq S.E."/>
            <person name="Wang F."/>
        </authorList>
    </citation>
    <scope>NUCLEOTIDE SEQUENCE</scope>
    <source>
        <strain evidence="8">LMO-M01</strain>
    </source>
</reference>
<dbReference type="Gene3D" id="3.90.780.10">
    <property type="entry name" value="5'-Nucleotidase, C-terminal domain"/>
    <property type="match status" value="1"/>
</dbReference>
<evidence type="ECO:0000256" key="4">
    <source>
        <dbReference type="ARBA" id="ARBA00022741"/>
    </source>
</evidence>
<keyword evidence="3 5" id="KW-0732">Signal</keyword>
<protein>
    <submittedName>
        <fullName evidence="8">Bifunctional UDP-sugar hydrolase/5'-nucleotidase</fullName>
    </submittedName>
</protein>
<dbReference type="Pfam" id="PF00149">
    <property type="entry name" value="Metallophos"/>
    <property type="match status" value="1"/>
</dbReference>
<evidence type="ECO:0000313" key="9">
    <source>
        <dbReference type="Proteomes" id="UP001218638"/>
    </source>
</evidence>
<dbReference type="SUPFAM" id="SSF56300">
    <property type="entry name" value="Metallo-dependent phosphatases"/>
    <property type="match status" value="1"/>
</dbReference>
<evidence type="ECO:0000256" key="2">
    <source>
        <dbReference type="ARBA" id="ARBA00022723"/>
    </source>
</evidence>
<dbReference type="RefSeq" id="WP_330929268.1">
    <property type="nucleotide sequence ID" value="NZ_CP119075.1"/>
</dbReference>
<evidence type="ECO:0000259" key="7">
    <source>
        <dbReference type="Pfam" id="PF02872"/>
    </source>
</evidence>
<dbReference type="Proteomes" id="UP001218638">
    <property type="component" value="Chromosome"/>
</dbReference>
<evidence type="ECO:0000256" key="5">
    <source>
        <dbReference type="RuleBase" id="RU362119"/>
    </source>
</evidence>
<evidence type="ECO:0000259" key="6">
    <source>
        <dbReference type="Pfam" id="PF00149"/>
    </source>
</evidence>
<evidence type="ECO:0000313" key="8">
    <source>
        <dbReference type="EMBL" id="WED65321.1"/>
    </source>
</evidence>
<dbReference type="Gene3D" id="3.60.21.10">
    <property type="match status" value="1"/>
</dbReference>
<keyword evidence="2" id="KW-0479">Metal-binding</keyword>
<feature type="chain" id="PRO_5041774110" evidence="5">
    <location>
        <begin position="23"/>
        <end position="543"/>
    </location>
</feature>
<sequence length="543" mass="59792">MVPRLRHAFALSLLLTGFVVGADRTHVTVLSTTDLHGHIHPVDYYTQTPAENGLAKIGTLIRRARALDPEVILLDSGDTIQGTPLAYHVAVVAPPREDPMMAAMNSLGFDALAIGNHEYNYGLDVLNRARRSARFPWISGNICIEGTTDPAYAPYIVKQVRGVRVGILGLTTPGVPAWEDPDHITGLDFTDPVAAAHRWVRELRQRTRVDVVVVAMHMGIEENILTGIPNPGQVPHENAALRIAREVPGVDVILMGHTHREVPSLTVNGVLLTQAGRWGEHLSRTTLLLERSDPTASWQLIGKTATTHPVTAEVPPDPQILALTQNAHEATEAWLDQPIGRTSRTLSAAQARVQDSAIIDLIQRVQLDAGEADVSLTACFNTNALLPVGEVTVRDIAGLYVYENSLVVLELTGAQLKQALEHSARFFRPGQRGMTAEELIDPQVPGYNFDIAEGVDYVIDLNRRVGDRITDLNYRGRRLDPRQKLKVAINNYRHNGGGGYAMFQDAPIISRSNRGIRDLIIDWVIAHPDLPTEPSHNWRIRLP</sequence>
<dbReference type="PRINTS" id="PR01607">
    <property type="entry name" value="APYRASEFAMLY"/>
</dbReference>
<accession>A0AAE9ZXH4</accession>
<evidence type="ECO:0000256" key="3">
    <source>
        <dbReference type="ARBA" id="ARBA00022729"/>
    </source>
</evidence>
<dbReference type="InterPro" id="IPR029052">
    <property type="entry name" value="Metallo-depent_PP-like"/>
</dbReference>
<keyword evidence="4 5" id="KW-0547">Nucleotide-binding</keyword>
<dbReference type="GO" id="GO:0030288">
    <property type="term" value="C:outer membrane-bounded periplasmic space"/>
    <property type="evidence" value="ECO:0007669"/>
    <property type="project" value="TreeGrafter"/>
</dbReference>
<feature type="domain" description="Calcineurin-like phosphoesterase" evidence="6">
    <location>
        <begin position="28"/>
        <end position="260"/>
    </location>
</feature>
<dbReference type="Pfam" id="PF02872">
    <property type="entry name" value="5_nucleotid_C"/>
    <property type="match status" value="1"/>
</dbReference>
<dbReference type="EMBL" id="CP119075">
    <property type="protein sequence ID" value="WED65321.1"/>
    <property type="molecule type" value="Genomic_DNA"/>
</dbReference>
<dbReference type="SUPFAM" id="SSF55816">
    <property type="entry name" value="5'-nucleotidase (syn. UDP-sugar hydrolase), C-terminal domain"/>
    <property type="match status" value="1"/>
</dbReference>
<dbReference type="GO" id="GO:0016787">
    <property type="term" value="F:hydrolase activity"/>
    <property type="evidence" value="ECO:0007669"/>
    <property type="project" value="UniProtKB-KW"/>
</dbReference>
<proteinExistence type="inferred from homology"/>
<feature type="domain" description="5'-Nucleotidase C-terminal" evidence="7">
    <location>
        <begin position="339"/>
        <end position="504"/>
    </location>
</feature>
<dbReference type="GO" id="GO:0009166">
    <property type="term" value="P:nucleotide catabolic process"/>
    <property type="evidence" value="ECO:0007669"/>
    <property type="project" value="InterPro"/>
</dbReference>
<dbReference type="PANTHER" id="PTHR11575:SF6">
    <property type="entry name" value="2',3'-CYCLIC-NUCLEOTIDE 2'-PHOSPHODIESTERASE_3'-NUCLEOTIDASE"/>
    <property type="match status" value="1"/>
</dbReference>
<dbReference type="CDD" id="cd07410">
    <property type="entry name" value="MPP_CpdB_N"/>
    <property type="match status" value="1"/>
</dbReference>
<dbReference type="GO" id="GO:0046872">
    <property type="term" value="F:metal ion binding"/>
    <property type="evidence" value="ECO:0007669"/>
    <property type="project" value="UniProtKB-KW"/>
</dbReference>
<keyword evidence="5 8" id="KW-0378">Hydrolase</keyword>
<dbReference type="KEGG" id="slom:PXH66_00475"/>
<comment type="similarity">
    <text evidence="1 5">Belongs to the 5'-nucleotidase family.</text>
</comment>
<dbReference type="InterPro" id="IPR004843">
    <property type="entry name" value="Calcineurin-like_PHP"/>
</dbReference>
<dbReference type="AlphaFoldDB" id="A0AAE9ZXH4"/>
<keyword evidence="9" id="KW-1185">Reference proteome</keyword>